<keyword evidence="12" id="KW-0732">Signal</keyword>
<feature type="compositionally biased region" description="Polar residues" evidence="11">
    <location>
        <begin position="483"/>
        <end position="498"/>
    </location>
</feature>
<evidence type="ECO:0000313" key="14">
    <source>
        <dbReference type="EMBL" id="WKW11119.1"/>
    </source>
</evidence>
<dbReference type="EC" id="3.4.11.9" evidence="4"/>
<evidence type="ECO:0000256" key="5">
    <source>
        <dbReference type="ARBA" id="ARBA00022670"/>
    </source>
</evidence>
<comment type="cofactor">
    <cofactor evidence="2">
        <name>Mn(2+)</name>
        <dbReference type="ChEBI" id="CHEBI:29035"/>
    </cofactor>
</comment>
<evidence type="ECO:0000256" key="2">
    <source>
        <dbReference type="ARBA" id="ARBA00001936"/>
    </source>
</evidence>
<evidence type="ECO:0000256" key="1">
    <source>
        <dbReference type="ARBA" id="ARBA00001424"/>
    </source>
</evidence>
<dbReference type="GO" id="GO:0005829">
    <property type="term" value="C:cytosol"/>
    <property type="evidence" value="ECO:0007669"/>
    <property type="project" value="TreeGrafter"/>
</dbReference>
<feature type="domain" description="Aminopeptidase P N-terminal" evidence="13">
    <location>
        <begin position="30"/>
        <end position="159"/>
    </location>
</feature>
<evidence type="ECO:0000259" key="13">
    <source>
        <dbReference type="SMART" id="SM01011"/>
    </source>
</evidence>
<dbReference type="InterPro" id="IPR007865">
    <property type="entry name" value="Aminopep_P_N"/>
</dbReference>
<dbReference type="AlphaFoldDB" id="A0AA49JY55"/>
<evidence type="ECO:0000256" key="12">
    <source>
        <dbReference type="SAM" id="SignalP"/>
    </source>
</evidence>
<keyword evidence="8" id="KW-0482">Metalloprotease</keyword>
<dbReference type="Gene3D" id="3.40.350.10">
    <property type="entry name" value="Creatinase/prolidase N-terminal domain"/>
    <property type="match status" value="1"/>
</dbReference>
<evidence type="ECO:0000256" key="6">
    <source>
        <dbReference type="ARBA" id="ARBA00022723"/>
    </source>
</evidence>
<comment type="similarity">
    <text evidence="3 10">Belongs to the peptidase M24B family.</text>
</comment>
<evidence type="ECO:0000313" key="16">
    <source>
        <dbReference type="Proteomes" id="UP001229955"/>
    </source>
</evidence>
<dbReference type="Pfam" id="PF00557">
    <property type="entry name" value="Peptidase_M24"/>
    <property type="match status" value="1"/>
</dbReference>
<keyword evidence="16" id="KW-1185">Reference proteome</keyword>
<keyword evidence="9" id="KW-0464">Manganese</keyword>
<feature type="region of interest" description="Disordered" evidence="11">
    <location>
        <begin position="476"/>
        <end position="498"/>
    </location>
</feature>
<evidence type="ECO:0000256" key="9">
    <source>
        <dbReference type="ARBA" id="ARBA00023211"/>
    </source>
</evidence>
<evidence type="ECO:0000256" key="7">
    <source>
        <dbReference type="ARBA" id="ARBA00022801"/>
    </source>
</evidence>
<name>A0AA49JY55_9BACT</name>
<dbReference type="SUPFAM" id="SSF55920">
    <property type="entry name" value="Creatinase/aminopeptidase"/>
    <property type="match status" value="1"/>
</dbReference>
<dbReference type="EMBL" id="CP130613">
    <property type="protein sequence ID" value="WKW14029.1"/>
    <property type="molecule type" value="Genomic_DNA"/>
</dbReference>
<evidence type="ECO:0000256" key="3">
    <source>
        <dbReference type="ARBA" id="ARBA00008766"/>
    </source>
</evidence>
<dbReference type="Gene3D" id="3.90.230.10">
    <property type="entry name" value="Creatinase/methionine aminopeptidase superfamily"/>
    <property type="match status" value="1"/>
</dbReference>
<dbReference type="KEGG" id="pspc:Strain318_000354"/>
<keyword evidence="7" id="KW-0378">Hydrolase</keyword>
<comment type="catalytic activity">
    <reaction evidence="1">
        <text>Release of any N-terminal amino acid, including proline, that is linked to proline, even from a dipeptide or tripeptide.</text>
        <dbReference type="EC" id="3.4.11.9"/>
    </reaction>
</comment>
<gene>
    <name evidence="14" type="ORF">Strain138_000354</name>
    <name evidence="15" type="ORF">Strain318_000354</name>
</gene>
<dbReference type="InterPro" id="IPR001131">
    <property type="entry name" value="Peptidase_M24B_aminopep-P_CS"/>
</dbReference>
<organism evidence="15 16">
    <name type="scientific">Pseudogemmatithrix spongiicola</name>
    <dbReference type="NCBI Taxonomy" id="3062599"/>
    <lineage>
        <taxon>Bacteria</taxon>
        <taxon>Pseudomonadati</taxon>
        <taxon>Gemmatimonadota</taxon>
        <taxon>Gemmatimonadia</taxon>
        <taxon>Gemmatimonadales</taxon>
        <taxon>Gemmatimonadaceae</taxon>
        <taxon>Pseudogemmatithrix</taxon>
    </lineage>
</organism>
<evidence type="ECO:0000256" key="11">
    <source>
        <dbReference type="SAM" id="MobiDB-lite"/>
    </source>
</evidence>
<proteinExistence type="inferred from homology"/>
<accession>A0AA49JSG3</accession>
<dbReference type="Proteomes" id="UP001229955">
    <property type="component" value="Chromosome"/>
</dbReference>
<dbReference type="PANTHER" id="PTHR43226">
    <property type="entry name" value="XAA-PRO AMINOPEPTIDASE 3"/>
    <property type="match status" value="1"/>
</dbReference>
<dbReference type="InterPro" id="IPR036005">
    <property type="entry name" value="Creatinase/aminopeptidase-like"/>
</dbReference>
<protein>
    <recommendedName>
        <fullName evidence="4">Xaa-Pro aminopeptidase</fullName>
        <ecNumber evidence="4">3.4.11.9</ecNumber>
    </recommendedName>
</protein>
<dbReference type="EMBL" id="CP130612">
    <property type="protein sequence ID" value="WKW11119.1"/>
    <property type="molecule type" value="Genomic_DNA"/>
</dbReference>
<dbReference type="InterPro" id="IPR052433">
    <property type="entry name" value="X-Pro_dipept-like"/>
</dbReference>
<reference evidence="15" key="1">
    <citation type="submission" date="2023-07" db="EMBL/GenBank/DDBJ databases">
        <authorList>
            <person name="Haufschild T."/>
            <person name="Kallscheuer N."/>
            <person name="Hammer J."/>
            <person name="Kohn T."/>
            <person name="Kabuu M."/>
            <person name="Jogler M."/>
            <person name="Wohfarth N."/>
            <person name="Heuer A."/>
            <person name="Rohde M."/>
            <person name="van Teeseling M.C.F."/>
            <person name="Jogler C."/>
        </authorList>
    </citation>
    <scope>NUCLEOTIDE SEQUENCE</scope>
    <source>
        <strain evidence="14">Strain 138</strain>
        <strain evidence="15">Strain 318</strain>
    </source>
</reference>
<evidence type="ECO:0000256" key="4">
    <source>
        <dbReference type="ARBA" id="ARBA00012574"/>
    </source>
</evidence>
<evidence type="ECO:0000313" key="15">
    <source>
        <dbReference type="EMBL" id="WKW14029.1"/>
    </source>
</evidence>
<evidence type="ECO:0000256" key="8">
    <source>
        <dbReference type="ARBA" id="ARBA00023049"/>
    </source>
</evidence>
<dbReference type="GO" id="GO:0030145">
    <property type="term" value="F:manganese ion binding"/>
    <property type="evidence" value="ECO:0007669"/>
    <property type="project" value="InterPro"/>
</dbReference>
<dbReference type="RefSeq" id="WP_367886821.1">
    <property type="nucleotide sequence ID" value="NZ_CP130612.1"/>
</dbReference>
<dbReference type="GO" id="GO:0070006">
    <property type="term" value="F:metalloaminopeptidase activity"/>
    <property type="evidence" value="ECO:0007669"/>
    <property type="project" value="InterPro"/>
</dbReference>
<keyword evidence="15" id="KW-0031">Aminopeptidase</keyword>
<feature type="signal peptide" evidence="12">
    <location>
        <begin position="1"/>
        <end position="23"/>
    </location>
</feature>
<accession>A0AA49JY55</accession>
<dbReference type="PROSITE" id="PS00491">
    <property type="entry name" value="PROLINE_PEPTIDASE"/>
    <property type="match status" value="1"/>
</dbReference>
<feature type="chain" id="PRO_5041453058" description="Xaa-Pro aminopeptidase" evidence="12">
    <location>
        <begin position="24"/>
        <end position="498"/>
    </location>
</feature>
<dbReference type="InterPro" id="IPR029149">
    <property type="entry name" value="Creatin/AminoP/Spt16_N"/>
</dbReference>
<keyword evidence="5" id="KW-0645">Protease</keyword>
<dbReference type="SUPFAM" id="SSF53092">
    <property type="entry name" value="Creatinase/prolidase N-terminal domain"/>
    <property type="match status" value="1"/>
</dbReference>
<keyword evidence="6 10" id="KW-0479">Metal-binding</keyword>
<dbReference type="Pfam" id="PF05195">
    <property type="entry name" value="AMP_N"/>
    <property type="match status" value="1"/>
</dbReference>
<dbReference type="PANTHER" id="PTHR43226:SF4">
    <property type="entry name" value="XAA-PRO AMINOPEPTIDASE 3"/>
    <property type="match status" value="1"/>
</dbReference>
<dbReference type="GO" id="GO:0006508">
    <property type="term" value="P:proteolysis"/>
    <property type="evidence" value="ECO:0007669"/>
    <property type="project" value="UniProtKB-KW"/>
</dbReference>
<dbReference type="SMART" id="SM01011">
    <property type="entry name" value="AMP_N"/>
    <property type="match status" value="1"/>
</dbReference>
<sequence length="498" mass="53910">MRLIGFAFSALLLAAALPATPLAAPLDAQIAQAEFAARREALVARLDDGAVLVLAAPEAAQDYLPWSQSRPFYYLTGFREPDAALLLARVNGSIRATLFVSPRDPAQEVWTGARLGVDGVGPATGMQGRDVAELRNAVDSVLRGDIRLYVVGDFFGGPTTLSAHEQYVNALKASFPTARIEDGTGAVARLRGRKSEAELERLRIAAEISARGHLAAFALAQPGVGEWELQAAAEAVWRRESGDVPGYGSIVGSGPNATTLHYNVNTRVTQAGDVVVMDMATQFDGYSADITRTIPVSGRFSPAQRDIYDVVLAAQKAAERLIEPGARWQSLTTAAANTLAQGLTRLGLMDSPNATYDCGSAQRPRRCPQLALFYMHGLGHGIGLDVHDPDQYEQSAIGVGSAFTIEPGIYVRENLPQILPRTPDNEAYLRRTAQAFERYKGIGVRIEDDYLVTARGVERPSALVPRELEDVERVMQEPRTPWDSASTQRVQRMRSGTP</sequence>
<dbReference type="InterPro" id="IPR000994">
    <property type="entry name" value="Pept_M24"/>
</dbReference>
<evidence type="ECO:0000256" key="10">
    <source>
        <dbReference type="RuleBase" id="RU000590"/>
    </source>
</evidence>